<feature type="signal peptide" evidence="5">
    <location>
        <begin position="1"/>
        <end position="16"/>
    </location>
</feature>
<evidence type="ECO:0000313" key="7">
    <source>
        <dbReference type="EMBL" id="JAW07070.1"/>
    </source>
</evidence>
<dbReference type="GO" id="GO:0009966">
    <property type="term" value="P:regulation of signal transduction"/>
    <property type="evidence" value="ECO:0007669"/>
    <property type="project" value="TreeGrafter"/>
</dbReference>
<dbReference type="PANTHER" id="PTHR14186:SF20">
    <property type="entry name" value="CYSTEINE-RICH MOTOR NEURON 1 PROTEIN-LIKE"/>
    <property type="match status" value="1"/>
</dbReference>
<dbReference type="InterPro" id="IPR000867">
    <property type="entry name" value="IGFBP-like"/>
</dbReference>
<comment type="subcellular location">
    <subcellularLocation>
        <location evidence="1">Secreted</location>
    </subcellularLocation>
</comment>
<name>A0A224XGG1_9SCOR</name>
<feature type="chain" id="PRO_5013075868" evidence="5">
    <location>
        <begin position="17"/>
        <end position="97"/>
    </location>
</feature>
<dbReference type="InterPro" id="IPR009030">
    <property type="entry name" value="Growth_fac_rcpt_cys_sf"/>
</dbReference>
<evidence type="ECO:0000256" key="1">
    <source>
        <dbReference type="ARBA" id="ARBA00004613"/>
    </source>
</evidence>
<dbReference type="Gene3D" id="4.10.40.20">
    <property type="match status" value="1"/>
</dbReference>
<dbReference type="GO" id="GO:0001558">
    <property type="term" value="P:regulation of cell growth"/>
    <property type="evidence" value="ECO:0007669"/>
    <property type="project" value="InterPro"/>
</dbReference>
<sequence length="97" mass="10511">MFRLAILCVLVVSVYSLSCPCWQEIDKTKYCRPRPASCPLGYTTDACGCCPVCYKVEGERCGGPWGVYGRCGEGLRCEKGAGISSDDNQREGVCEGV</sequence>
<keyword evidence="3 5" id="KW-0732">Signal</keyword>
<accession>A0A224XGG1</accession>
<dbReference type="Pfam" id="PF00219">
    <property type="entry name" value="IGFBP"/>
    <property type="match status" value="1"/>
</dbReference>
<dbReference type="GO" id="GO:0005520">
    <property type="term" value="F:insulin-like growth factor binding"/>
    <property type="evidence" value="ECO:0007669"/>
    <property type="project" value="InterPro"/>
</dbReference>
<dbReference type="PANTHER" id="PTHR14186">
    <property type="entry name" value="INSULIN-LIKE GROWTH FACTOR BINDING PROTEIN-RELATED"/>
    <property type="match status" value="1"/>
</dbReference>
<keyword evidence="2" id="KW-0964">Secreted</keyword>
<evidence type="ECO:0000259" key="6">
    <source>
        <dbReference type="PROSITE" id="PS51323"/>
    </source>
</evidence>
<dbReference type="AlphaFoldDB" id="A0A224XGG1"/>
<reference evidence="7" key="1">
    <citation type="submission" date="2016-10" db="EMBL/GenBank/DDBJ databases">
        <title>Venom proteomic and venom gland transcriptomic analyses of the scorpion Megacormus gertschi Diaz-Najera, 1966 (Scorpiones: Euscorpiidae: Megacorminae).</title>
        <authorList>
            <person name="Santibanez-Lopez C.E."/>
            <person name="Cid-Uribe J.I."/>
            <person name="Zamudio F.Z."/>
            <person name="Batista C.V."/>
            <person name="Ortiz E."/>
            <person name="Possani L.D."/>
        </authorList>
    </citation>
    <scope>NUCLEOTIDE SEQUENCE</scope>
    <source>
        <tissue evidence="7">Venom gland</tissue>
    </source>
</reference>
<dbReference type="SMART" id="SM00121">
    <property type="entry name" value="IB"/>
    <property type="match status" value="1"/>
</dbReference>
<organism evidence="7">
    <name type="scientific">Megacormus gertschi</name>
    <dbReference type="NCBI Taxonomy" id="1843536"/>
    <lineage>
        <taxon>Eukaryota</taxon>
        <taxon>Metazoa</taxon>
        <taxon>Ecdysozoa</taxon>
        <taxon>Arthropoda</taxon>
        <taxon>Chelicerata</taxon>
        <taxon>Arachnida</taxon>
        <taxon>Scorpiones</taxon>
        <taxon>Iurida</taxon>
        <taxon>Chactoidea</taxon>
        <taxon>Euscorpiidae</taxon>
        <taxon>Megacorminae</taxon>
        <taxon>Megacormini</taxon>
        <taxon>Megacormus</taxon>
    </lineage>
</organism>
<evidence type="ECO:0000256" key="4">
    <source>
        <dbReference type="ARBA" id="ARBA00023157"/>
    </source>
</evidence>
<dbReference type="PROSITE" id="PS51323">
    <property type="entry name" value="IGFBP_N_2"/>
    <property type="match status" value="1"/>
</dbReference>
<protein>
    <submittedName>
        <fullName evidence="7">Putative venom gland protein</fullName>
    </submittedName>
</protein>
<dbReference type="EMBL" id="GFBG01000097">
    <property type="protein sequence ID" value="JAW07070.1"/>
    <property type="molecule type" value="Transcribed_RNA"/>
</dbReference>
<evidence type="ECO:0000256" key="3">
    <source>
        <dbReference type="ARBA" id="ARBA00022729"/>
    </source>
</evidence>
<feature type="domain" description="IGFBP N-terminal" evidence="6">
    <location>
        <begin position="15"/>
        <end position="97"/>
    </location>
</feature>
<proteinExistence type="predicted"/>
<evidence type="ECO:0000256" key="2">
    <source>
        <dbReference type="ARBA" id="ARBA00022525"/>
    </source>
</evidence>
<dbReference type="InterPro" id="IPR011390">
    <property type="entry name" value="IGFBP_rP_mac25"/>
</dbReference>
<dbReference type="SUPFAM" id="SSF57184">
    <property type="entry name" value="Growth factor receptor domain"/>
    <property type="match status" value="1"/>
</dbReference>
<keyword evidence="4" id="KW-1015">Disulfide bond</keyword>
<dbReference type="GO" id="GO:0005576">
    <property type="term" value="C:extracellular region"/>
    <property type="evidence" value="ECO:0007669"/>
    <property type="project" value="UniProtKB-SubCell"/>
</dbReference>
<evidence type="ECO:0000256" key="5">
    <source>
        <dbReference type="SAM" id="SignalP"/>
    </source>
</evidence>